<dbReference type="SUPFAM" id="SSF47616">
    <property type="entry name" value="GST C-terminal domain-like"/>
    <property type="match status" value="1"/>
</dbReference>
<dbReference type="Gene3D" id="3.40.30.10">
    <property type="entry name" value="Glutaredoxin"/>
    <property type="match status" value="1"/>
</dbReference>
<proteinExistence type="predicted"/>
<feature type="domain" description="GST C-terminal" evidence="1">
    <location>
        <begin position="154"/>
        <end position="292"/>
    </location>
</feature>
<dbReference type="CDD" id="cd03190">
    <property type="entry name" value="GST_C_Omega_like"/>
    <property type="match status" value="1"/>
</dbReference>
<dbReference type="PROSITE" id="PS50405">
    <property type="entry name" value="GST_CTER"/>
    <property type="match status" value="1"/>
</dbReference>
<dbReference type="InterPro" id="IPR016639">
    <property type="entry name" value="GST_Omega/GSH"/>
</dbReference>
<organism evidence="2 3">
    <name type="scientific">Marasmius tenuissimus</name>
    <dbReference type="NCBI Taxonomy" id="585030"/>
    <lineage>
        <taxon>Eukaryota</taxon>
        <taxon>Fungi</taxon>
        <taxon>Dikarya</taxon>
        <taxon>Basidiomycota</taxon>
        <taxon>Agaricomycotina</taxon>
        <taxon>Agaricomycetes</taxon>
        <taxon>Agaricomycetidae</taxon>
        <taxon>Agaricales</taxon>
        <taxon>Marasmiineae</taxon>
        <taxon>Marasmiaceae</taxon>
        <taxon>Marasmius</taxon>
    </lineage>
</organism>
<evidence type="ECO:0000259" key="1">
    <source>
        <dbReference type="PROSITE" id="PS50405"/>
    </source>
</evidence>
<dbReference type="Proteomes" id="UP001437256">
    <property type="component" value="Unassembled WGS sequence"/>
</dbReference>
<dbReference type="InterPro" id="IPR047047">
    <property type="entry name" value="GST_Omega-like_C"/>
</dbReference>
<dbReference type="InterPro" id="IPR036249">
    <property type="entry name" value="Thioredoxin-like_sf"/>
</dbReference>
<dbReference type="SFLD" id="SFLDG01206">
    <property type="entry name" value="Xi.1"/>
    <property type="match status" value="1"/>
</dbReference>
<protein>
    <submittedName>
        <fullName evidence="2">S-glutathionyl-(Chloro)hydroquinone reductase</fullName>
        <ecNumber evidence="2">1.8.5.7</ecNumber>
    </submittedName>
</protein>
<comment type="caution">
    <text evidence="2">The sequence shown here is derived from an EMBL/GenBank/DDBJ whole genome shotgun (WGS) entry which is preliminary data.</text>
</comment>
<dbReference type="SUPFAM" id="SSF52833">
    <property type="entry name" value="Thioredoxin-like"/>
    <property type="match status" value="1"/>
</dbReference>
<dbReference type="Pfam" id="PF13410">
    <property type="entry name" value="GST_C_2"/>
    <property type="match status" value="1"/>
</dbReference>
<dbReference type="PANTHER" id="PTHR32419:SF6">
    <property type="entry name" value="GLUTATHIONE S-TRANSFERASE OMEGA-LIKE 1-RELATED"/>
    <property type="match status" value="1"/>
</dbReference>
<accession>A0ABR3A1M9</accession>
<name>A0ABR3A1M9_9AGAR</name>
<keyword evidence="3" id="KW-1185">Reference proteome</keyword>
<dbReference type="InterPro" id="IPR040079">
    <property type="entry name" value="Glutathione_S-Trfase"/>
</dbReference>
<dbReference type="SFLD" id="SFLDG01148">
    <property type="entry name" value="Xi_(cytGST)"/>
    <property type="match status" value="1"/>
</dbReference>
<gene>
    <name evidence="2" type="primary">ECM4_1</name>
    <name evidence="2" type="ORF">AAF712_005469</name>
</gene>
<dbReference type="EC" id="1.8.5.7" evidence="2"/>
<dbReference type="Pfam" id="PF13409">
    <property type="entry name" value="GST_N_2"/>
    <property type="match status" value="1"/>
</dbReference>
<dbReference type="GO" id="GO:0016491">
    <property type="term" value="F:oxidoreductase activity"/>
    <property type="evidence" value="ECO:0007669"/>
    <property type="project" value="UniProtKB-KW"/>
</dbReference>
<sequence>MASETDARKFPISDDGKFVRPPSTFTNKIEKGGKFEPEKDRYHLYVAYVCPWAGRTLIARNLKGLQDIVSVTVCSSRMDSKGWRFDDADPDFPGSELDPLYGSSHIRDLYFKAEPNFNGRFTVPVLWDKKLETIVNNESSEIIRIFNTAFNELLPEEYAKLDLYPEDLRGEIDSLNEWMYNDVNNGVYRSGFARSQEAYEGAVKGLFEGLDRTEKILADGSKTYLVGDRLTEADVRLFVTAIRFDVAYHGMFKCNIRNIRHGYPNINRWMKNLYWNNKSFSEPINFQHIKASYYHHPAYNPTGIHPVGPIPAIEAL</sequence>
<dbReference type="PANTHER" id="PTHR32419">
    <property type="entry name" value="GLUTATHIONYL-HYDROQUINONE REDUCTASE"/>
    <property type="match status" value="1"/>
</dbReference>
<dbReference type="EMBL" id="JBBXMP010000025">
    <property type="protein sequence ID" value="KAL0067480.1"/>
    <property type="molecule type" value="Genomic_DNA"/>
</dbReference>
<evidence type="ECO:0000313" key="2">
    <source>
        <dbReference type="EMBL" id="KAL0067480.1"/>
    </source>
</evidence>
<evidence type="ECO:0000313" key="3">
    <source>
        <dbReference type="Proteomes" id="UP001437256"/>
    </source>
</evidence>
<dbReference type="InterPro" id="IPR036282">
    <property type="entry name" value="Glutathione-S-Trfase_C_sf"/>
</dbReference>
<dbReference type="Gene3D" id="1.20.1050.10">
    <property type="match status" value="1"/>
</dbReference>
<reference evidence="2 3" key="1">
    <citation type="submission" date="2024-05" db="EMBL/GenBank/DDBJ databases">
        <title>A draft genome resource for the thread blight pathogen Marasmius tenuissimus strain MS-2.</title>
        <authorList>
            <person name="Yulfo-Soto G.E."/>
            <person name="Baruah I.K."/>
            <person name="Amoako-Attah I."/>
            <person name="Bukari Y."/>
            <person name="Meinhardt L.W."/>
            <person name="Bailey B.A."/>
            <person name="Cohen S.P."/>
        </authorList>
    </citation>
    <scope>NUCLEOTIDE SEQUENCE [LARGE SCALE GENOMIC DNA]</scope>
    <source>
        <strain evidence="2 3">MS-2</strain>
    </source>
</reference>
<dbReference type="InterPro" id="IPR004045">
    <property type="entry name" value="Glutathione_S-Trfase_N"/>
</dbReference>
<dbReference type="InterPro" id="IPR010987">
    <property type="entry name" value="Glutathione-S-Trfase_C-like"/>
</dbReference>
<dbReference type="PIRSF" id="PIRSF015753">
    <property type="entry name" value="GST"/>
    <property type="match status" value="1"/>
</dbReference>
<dbReference type="SFLD" id="SFLDS00019">
    <property type="entry name" value="Glutathione_Transferase_(cytos"/>
    <property type="match status" value="1"/>
</dbReference>
<keyword evidence="2" id="KW-0560">Oxidoreductase</keyword>